<accession>A0A0F8Y561</accession>
<gene>
    <name evidence="1" type="ORF">LCGC14_2940430</name>
</gene>
<proteinExistence type="predicted"/>
<dbReference type="EMBL" id="LAZR01058962">
    <property type="protein sequence ID" value="KKK68800.1"/>
    <property type="molecule type" value="Genomic_DNA"/>
</dbReference>
<name>A0A0F8Y561_9ZZZZ</name>
<comment type="caution">
    <text evidence="1">The sequence shown here is derived from an EMBL/GenBank/DDBJ whole genome shotgun (WGS) entry which is preliminary data.</text>
</comment>
<organism evidence="1">
    <name type="scientific">marine sediment metagenome</name>
    <dbReference type="NCBI Taxonomy" id="412755"/>
    <lineage>
        <taxon>unclassified sequences</taxon>
        <taxon>metagenomes</taxon>
        <taxon>ecological metagenomes</taxon>
    </lineage>
</organism>
<sequence length="186" mass="20060">MAAYTLVDSFTESTSASIDLNVTFTKVAQIFTASETYTIARLGLHLGANPYPADVSGGIYSVSNGIPNNLLTAFTITVSNFLSSAQVEYAVLDTPIELDSGTQYAVVLDWISGAFQVGAGRFFDEDHYPGGEGLSYDSRIPEWGNPFGSGYLDLYFETYSSYSLTPTPAHEATGIVLFPTLSWTVD</sequence>
<dbReference type="NCBIfam" id="NF041539">
    <property type="entry name" value="choice_anch_R"/>
    <property type="match status" value="1"/>
</dbReference>
<evidence type="ECO:0000313" key="1">
    <source>
        <dbReference type="EMBL" id="KKK68800.1"/>
    </source>
</evidence>
<protein>
    <submittedName>
        <fullName evidence="1">Uncharacterized protein</fullName>
    </submittedName>
</protein>
<reference evidence="1" key="1">
    <citation type="journal article" date="2015" name="Nature">
        <title>Complex archaea that bridge the gap between prokaryotes and eukaryotes.</title>
        <authorList>
            <person name="Spang A."/>
            <person name="Saw J.H."/>
            <person name="Jorgensen S.L."/>
            <person name="Zaremba-Niedzwiedzka K."/>
            <person name="Martijn J."/>
            <person name="Lind A.E."/>
            <person name="van Eijk R."/>
            <person name="Schleper C."/>
            <person name="Guy L."/>
            <person name="Ettema T.J."/>
        </authorList>
    </citation>
    <scope>NUCLEOTIDE SEQUENCE</scope>
</reference>
<dbReference type="AlphaFoldDB" id="A0A0F8Y561"/>